<proteinExistence type="predicted"/>
<evidence type="ECO:0008006" key="4">
    <source>
        <dbReference type="Google" id="ProtNLM"/>
    </source>
</evidence>
<reference evidence="2" key="2">
    <citation type="submission" date="2020-05" db="EMBL/GenBank/DDBJ databases">
        <authorList>
            <person name="Kim H.-S."/>
            <person name="Proctor R.H."/>
            <person name="Brown D.W."/>
        </authorList>
    </citation>
    <scope>NUCLEOTIDE SEQUENCE</scope>
    <source>
        <strain evidence="2">NRRL 22465</strain>
    </source>
</reference>
<evidence type="ECO:0000256" key="1">
    <source>
        <dbReference type="SAM" id="MobiDB-lite"/>
    </source>
</evidence>
<comment type="caution">
    <text evidence="2">The sequence shown here is derived from an EMBL/GenBank/DDBJ whole genome shotgun (WGS) entry which is preliminary data.</text>
</comment>
<evidence type="ECO:0000313" key="3">
    <source>
        <dbReference type="Proteomes" id="UP000635477"/>
    </source>
</evidence>
<dbReference type="Proteomes" id="UP000635477">
    <property type="component" value="Unassembled WGS sequence"/>
</dbReference>
<keyword evidence="3" id="KW-1185">Reference proteome</keyword>
<dbReference type="AlphaFoldDB" id="A0A8H4UPH5"/>
<reference evidence="2" key="1">
    <citation type="journal article" date="2020" name="BMC Genomics">
        <title>Correction to: Identification and distribution of gene clusters required for synthesis of sphingolipid metabolism inhibitors in diverse species of the filamentous fungus Fusarium.</title>
        <authorList>
            <person name="Kim H.S."/>
            <person name="Lohmar J.M."/>
            <person name="Busman M."/>
            <person name="Brown D.W."/>
            <person name="Naumann T.A."/>
            <person name="Divon H.H."/>
            <person name="Lysoe E."/>
            <person name="Uhlig S."/>
            <person name="Proctor R.H."/>
        </authorList>
    </citation>
    <scope>NUCLEOTIDE SEQUENCE</scope>
    <source>
        <strain evidence="2">NRRL 22465</strain>
    </source>
</reference>
<feature type="compositionally biased region" description="Acidic residues" evidence="1">
    <location>
        <begin position="332"/>
        <end position="342"/>
    </location>
</feature>
<dbReference type="EMBL" id="JABEYC010000215">
    <property type="protein sequence ID" value="KAF4980648.1"/>
    <property type="molecule type" value="Genomic_DNA"/>
</dbReference>
<protein>
    <recommendedName>
        <fullName evidence="4">F-box domain-containing protein</fullName>
    </recommendedName>
</protein>
<accession>A0A8H4UPH5</accession>
<sequence>MQLLRLPPETLKQIFEHVGSSFFREDLSRLIVCKQWFEFARPVCFKDITLSHKTLRSLVSSGGTERSTLLQDSLETLDLELGGHQPWISPPCPLYASEAPVSIEDARDDPLIPAEPHVKALDDDLARLAIIARRSRKLHTLRIRALSSSSSGLLDGPEDYLSLPTMRTFLSVENLGVLVLDLFVGFVIPSGERGDGGHICPAIGALLCTLKTLHLRMRSICPDVLKPRDPAGSLRLNVVAISLSLTFELPGITRAAHSTRCGHLGGGLLQLKGDIQKQAEALAAQMKSPKSIRILTHSLPSIETLSLDVLTGKTMKLDDDMAWDEDGKTVSEDPEPDSDFIDSDFSNFSDE</sequence>
<evidence type="ECO:0000313" key="2">
    <source>
        <dbReference type="EMBL" id="KAF4980648.1"/>
    </source>
</evidence>
<dbReference type="OrthoDB" id="3637487at2759"/>
<feature type="region of interest" description="Disordered" evidence="1">
    <location>
        <begin position="324"/>
        <end position="351"/>
    </location>
</feature>
<gene>
    <name evidence="2" type="ORF">FZEAL_3397</name>
</gene>
<organism evidence="2 3">
    <name type="scientific">Fusarium zealandicum</name>
    <dbReference type="NCBI Taxonomy" id="1053134"/>
    <lineage>
        <taxon>Eukaryota</taxon>
        <taxon>Fungi</taxon>
        <taxon>Dikarya</taxon>
        <taxon>Ascomycota</taxon>
        <taxon>Pezizomycotina</taxon>
        <taxon>Sordariomycetes</taxon>
        <taxon>Hypocreomycetidae</taxon>
        <taxon>Hypocreales</taxon>
        <taxon>Nectriaceae</taxon>
        <taxon>Fusarium</taxon>
        <taxon>Fusarium staphyleae species complex</taxon>
    </lineage>
</organism>
<name>A0A8H4UPH5_9HYPO</name>